<dbReference type="NCBIfam" id="TIGR01035">
    <property type="entry name" value="hemA"/>
    <property type="match status" value="1"/>
</dbReference>
<comment type="domain">
    <text evidence="9">Possesses an unusual extended V-shaped dimeric structure with each monomer consisting of three distinct domains arranged along a curved 'spinal' alpha-helix. The N-terminal catalytic domain specifically recognizes the glutamate moiety of the substrate. The second domain is the NADPH-binding domain, and the third C-terminal domain is responsible for dimerization.</text>
</comment>
<evidence type="ECO:0000256" key="12">
    <source>
        <dbReference type="PIRSR" id="PIRSR000445-3"/>
    </source>
</evidence>
<comment type="catalytic activity">
    <reaction evidence="7 9 14">
        <text>(S)-4-amino-5-oxopentanoate + tRNA(Glu) + NADP(+) = L-glutamyl-tRNA(Glu) + NADPH + H(+)</text>
        <dbReference type="Rhea" id="RHEA:12344"/>
        <dbReference type="Rhea" id="RHEA-COMP:9663"/>
        <dbReference type="Rhea" id="RHEA-COMP:9680"/>
        <dbReference type="ChEBI" id="CHEBI:15378"/>
        <dbReference type="ChEBI" id="CHEBI:57501"/>
        <dbReference type="ChEBI" id="CHEBI:57783"/>
        <dbReference type="ChEBI" id="CHEBI:58349"/>
        <dbReference type="ChEBI" id="CHEBI:78442"/>
        <dbReference type="ChEBI" id="CHEBI:78520"/>
        <dbReference type="EC" id="1.2.1.70"/>
    </reaction>
</comment>
<dbReference type="PROSITE" id="PS00747">
    <property type="entry name" value="GLUTR"/>
    <property type="match status" value="1"/>
</dbReference>
<reference evidence="18 19" key="1">
    <citation type="journal article" date="2011" name="J. Bacteriol.">
        <title>Complete genome sequence of the cellulose-degrading bacterium Cellulosilyticum lentocellum.</title>
        <authorList>
            <consortium name="US DOE Joint Genome Institute"/>
            <person name="Miller D.A."/>
            <person name="Suen G."/>
            <person name="Bruce D."/>
            <person name="Copeland A."/>
            <person name="Cheng J.F."/>
            <person name="Detter C."/>
            <person name="Goodwin L.A."/>
            <person name="Han C.S."/>
            <person name="Hauser L.J."/>
            <person name="Land M.L."/>
            <person name="Lapidus A."/>
            <person name="Lucas S."/>
            <person name="Meincke L."/>
            <person name="Pitluck S."/>
            <person name="Tapia R."/>
            <person name="Teshima H."/>
            <person name="Woyke T."/>
            <person name="Fox B.G."/>
            <person name="Angert E.R."/>
            <person name="Currie C.R."/>
        </authorList>
    </citation>
    <scope>NUCLEOTIDE SEQUENCE [LARGE SCALE GENOMIC DNA]</scope>
    <source>
        <strain evidence="19">ATCC 49066 / DSM 5427 / NCIMB 11756 / RHM5</strain>
    </source>
</reference>
<dbReference type="InterPro" id="IPR018214">
    <property type="entry name" value="GluRdtase_CS"/>
</dbReference>
<feature type="domain" description="Tetrapyrrole biosynthesis glutamyl-tRNA reductase dimerisation" evidence="15">
    <location>
        <begin position="315"/>
        <end position="412"/>
    </location>
</feature>
<evidence type="ECO:0000256" key="14">
    <source>
        <dbReference type="RuleBase" id="RU000584"/>
    </source>
</evidence>
<dbReference type="KEGG" id="cle:Clole_3657"/>
<dbReference type="Proteomes" id="UP000008467">
    <property type="component" value="Chromosome"/>
</dbReference>
<name>F2JH00_CELLD</name>
<dbReference type="PANTHER" id="PTHR43013:SF1">
    <property type="entry name" value="GLUTAMYL-TRNA REDUCTASE"/>
    <property type="match status" value="1"/>
</dbReference>
<dbReference type="PANTHER" id="PTHR43013">
    <property type="entry name" value="GLUTAMYL-TRNA REDUCTASE"/>
    <property type="match status" value="1"/>
</dbReference>
<evidence type="ECO:0000256" key="7">
    <source>
        <dbReference type="ARBA" id="ARBA00047464"/>
    </source>
</evidence>
<dbReference type="EMBL" id="CP002582">
    <property type="protein sequence ID" value="ADZ85340.1"/>
    <property type="molecule type" value="Genomic_DNA"/>
</dbReference>
<evidence type="ECO:0000313" key="19">
    <source>
        <dbReference type="Proteomes" id="UP000008467"/>
    </source>
</evidence>
<evidence type="ECO:0000259" key="16">
    <source>
        <dbReference type="Pfam" id="PF01488"/>
    </source>
</evidence>
<feature type="active site" description="Nucleophile" evidence="9 10">
    <location>
        <position position="50"/>
    </location>
</feature>
<gene>
    <name evidence="9" type="primary">hemA</name>
    <name evidence="18" type="ordered locus">Clole_3657</name>
</gene>
<dbReference type="Pfam" id="PF00745">
    <property type="entry name" value="GlutR_dimer"/>
    <property type="match status" value="1"/>
</dbReference>
<dbReference type="GO" id="GO:0019353">
    <property type="term" value="P:protoporphyrinogen IX biosynthetic process from glutamate"/>
    <property type="evidence" value="ECO:0007669"/>
    <property type="project" value="TreeGrafter"/>
</dbReference>
<dbReference type="AlphaFoldDB" id="F2JH00"/>
<dbReference type="InterPro" id="IPR015896">
    <property type="entry name" value="4pyrrol_synth_GluRdtase_dimer"/>
</dbReference>
<evidence type="ECO:0000256" key="1">
    <source>
        <dbReference type="ARBA" id="ARBA00005059"/>
    </source>
</evidence>
<proteinExistence type="inferred from homology"/>
<dbReference type="InterPro" id="IPR036291">
    <property type="entry name" value="NAD(P)-bd_dom_sf"/>
</dbReference>
<dbReference type="GO" id="GO:0008883">
    <property type="term" value="F:glutamyl-tRNA reductase activity"/>
    <property type="evidence" value="ECO:0007669"/>
    <property type="project" value="UniProtKB-UniRule"/>
</dbReference>
<dbReference type="Gene3D" id="3.40.50.720">
    <property type="entry name" value="NAD(P)-binding Rossmann-like Domain"/>
    <property type="match status" value="1"/>
</dbReference>
<keyword evidence="6 9" id="KW-0627">Porphyrin biosynthesis</keyword>
<dbReference type="EC" id="1.2.1.70" evidence="3 9"/>
<feature type="binding site" evidence="9 11">
    <location>
        <position position="107"/>
    </location>
    <ligand>
        <name>substrate</name>
    </ligand>
</feature>
<dbReference type="InterPro" id="IPR006151">
    <property type="entry name" value="Shikm_DH/Glu-tRNA_Rdtase"/>
</dbReference>
<keyword evidence="4 9" id="KW-0521">NADP</keyword>
<organism evidence="18 19">
    <name type="scientific">Cellulosilyticum lentocellum (strain ATCC 49066 / DSM 5427 / NCIMB 11756 / RHM5)</name>
    <name type="common">Clostridium lentocellum</name>
    <dbReference type="NCBI Taxonomy" id="642492"/>
    <lineage>
        <taxon>Bacteria</taxon>
        <taxon>Bacillati</taxon>
        <taxon>Bacillota</taxon>
        <taxon>Clostridia</taxon>
        <taxon>Lachnospirales</taxon>
        <taxon>Cellulosilyticaceae</taxon>
        <taxon>Cellulosilyticum</taxon>
    </lineage>
</organism>
<dbReference type="CDD" id="cd05213">
    <property type="entry name" value="NAD_bind_Glutamyl_tRNA_reduct"/>
    <property type="match status" value="1"/>
</dbReference>
<dbReference type="FunFam" id="3.40.50.720:FF:000031">
    <property type="entry name" value="Glutamyl-tRNA reductase"/>
    <property type="match status" value="1"/>
</dbReference>
<dbReference type="InterPro" id="IPR000343">
    <property type="entry name" value="4pyrrol_synth_GluRdtase"/>
</dbReference>
<dbReference type="UniPathway" id="UPA00251">
    <property type="reaction ID" value="UER00316"/>
</dbReference>
<evidence type="ECO:0000256" key="8">
    <source>
        <dbReference type="ARBA" id="ARBA00068659"/>
    </source>
</evidence>
<comment type="subunit">
    <text evidence="9">Homodimer.</text>
</comment>
<evidence type="ECO:0000256" key="6">
    <source>
        <dbReference type="ARBA" id="ARBA00023244"/>
    </source>
</evidence>
<evidence type="ECO:0000256" key="11">
    <source>
        <dbReference type="PIRSR" id="PIRSR000445-2"/>
    </source>
</evidence>
<comment type="function">
    <text evidence="9">Catalyzes the NADPH-dependent reduction of glutamyl-tRNA(Glu) to glutamate 1-semialdehyde (GSA).</text>
</comment>
<dbReference type="Pfam" id="PF01488">
    <property type="entry name" value="Shikimate_DH"/>
    <property type="match status" value="1"/>
</dbReference>
<feature type="domain" description="Glutamyl-tRNA reductase N-terminal" evidence="17">
    <location>
        <begin position="6"/>
        <end position="153"/>
    </location>
</feature>
<keyword evidence="5 9" id="KW-0560">Oxidoreductase</keyword>
<dbReference type="RefSeq" id="WP_013658616.1">
    <property type="nucleotide sequence ID" value="NC_015275.1"/>
</dbReference>
<feature type="binding site" evidence="9 11">
    <location>
        <position position="118"/>
    </location>
    <ligand>
        <name>substrate</name>
    </ligand>
</feature>
<dbReference type="InterPro" id="IPR036343">
    <property type="entry name" value="GluRdtase_N_sf"/>
</dbReference>
<evidence type="ECO:0000313" key="18">
    <source>
        <dbReference type="EMBL" id="ADZ85340.1"/>
    </source>
</evidence>
<comment type="similarity">
    <text evidence="2 9 14">Belongs to the glutamyl-tRNA reductase family.</text>
</comment>
<feature type="domain" description="Quinate/shikimate 5-dehydrogenase/glutamyl-tRNA reductase" evidence="16">
    <location>
        <begin position="172"/>
        <end position="300"/>
    </location>
</feature>
<evidence type="ECO:0000259" key="17">
    <source>
        <dbReference type="Pfam" id="PF05201"/>
    </source>
</evidence>
<dbReference type="Pfam" id="PF05201">
    <property type="entry name" value="GlutR_N"/>
    <property type="match status" value="1"/>
</dbReference>
<dbReference type="HAMAP" id="MF_00087">
    <property type="entry name" value="Glu_tRNA_reductase"/>
    <property type="match status" value="1"/>
</dbReference>
<evidence type="ECO:0000256" key="13">
    <source>
        <dbReference type="PIRSR" id="PIRSR000445-4"/>
    </source>
</evidence>
<dbReference type="FunFam" id="3.30.460.30:FF:000001">
    <property type="entry name" value="Glutamyl-tRNA reductase"/>
    <property type="match status" value="1"/>
</dbReference>
<dbReference type="SUPFAM" id="SSF69075">
    <property type="entry name" value="Glutamyl tRNA-reductase dimerization domain"/>
    <property type="match status" value="1"/>
</dbReference>
<evidence type="ECO:0000256" key="10">
    <source>
        <dbReference type="PIRSR" id="PIRSR000445-1"/>
    </source>
</evidence>
<accession>F2JH00</accession>
<evidence type="ECO:0000256" key="2">
    <source>
        <dbReference type="ARBA" id="ARBA00005916"/>
    </source>
</evidence>
<protein>
    <recommendedName>
        <fullName evidence="8 9">Glutamyl-tRNA reductase</fullName>
        <shortName evidence="9">GluTR</shortName>
        <ecNumber evidence="3 9">1.2.1.70</ecNumber>
    </recommendedName>
</protein>
<evidence type="ECO:0000256" key="5">
    <source>
        <dbReference type="ARBA" id="ARBA00023002"/>
    </source>
</evidence>
<dbReference type="HOGENOM" id="CLU_035113_1_0_9"/>
<keyword evidence="19" id="KW-1185">Reference proteome</keyword>
<dbReference type="InterPro" id="IPR015895">
    <property type="entry name" value="4pyrrol_synth_GluRdtase_N"/>
</dbReference>
<dbReference type="PIRSF" id="PIRSF000445">
    <property type="entry name" value="4pyrrol_synth_GluRdtase"/>
    <property type="match status" value="1"/>
</dbReference>
<dbReference type="Gene3D" id="3.30.460.30">
    <property type="entry name" value="Glutamyl-tRNA reductase, N-terminal domain"/>
    <property type="match status" value="1"/>
</dbReference>
<comment type="miscellaneous">
    <text evidence="9">During catalysis, the active site Cys acts as a nucleophile attacking the alpha-carbonyl group of tRNA-bound glutamate with the formation of a thioester intermediate between enzyme and glutamate, and the concomitant release of tRNA(Glu). The thioester intermediate is finally reduced by direct hydride transfer from NADPH, to form the product GSA.</text>
</comment>
<comment type="pathway">
    <text evidence="1 9 14">Porphyrin-containing compound metabolism; protoporphyrin-IX biosynthesis; 5-aminolevulinate from L-glutamyl-tRNA(Glu): step 1/2.</text>
</comment>
<dbReference type="STRING" id="642492.Clole_3657"/>
<feature type="binding site" evidence="9 11">
    <location>
        <begin position="49"/>
        <end position="52"/>
    </location>
    <ligand>
        <name>substrate</name>
    </ligand>
</feature>
<feature type="binding site" evidence="9 11">
    <location>
        <begin position="112"/>
        <end position="114"/>
    </location>
    <ligand>
        <name>substrate</name>
    </ligand>
</feature>
<feature type="site" description="Important for activity" evidence="9 13">
    <location>
        <position position="97"/>
    </location>
</feature>
<sequence length="413" mass="47100">MCFAVVGVNHRNCPIEIREKVSFTRTKLVDCLHELRVEKSLQEVVILSTCNRSEIYIYEENIESAILKGIAFYQSYFVKGDITPYLYIRQGEEAVRHLFEVAAGLDSIVVGEDQILGQVKKAHEEAMSEHTSGKVLNKIFREAISTAKLIKSEVKISEHSLSISHIAVKFLKEKQETLRGKKVLVIGTGEMNELAIKYLLEENIGEIYVTNRTHTKAVELTEVYEGLIPIAYEERYEVLPQVDMVISATASPHIILQAKQMPSLTKKLDIMDIAMPRDIDPAINEMELVNVYDIDALKMIAEANNERRLELVIAAQKEIEKAIQKLMRWLEALSIEEVIHGLDAYCEDIKAHTTRLLGKKIISEEIDEEAMHMIMEEVLKRCIRTPIAKLMTTENLELRAQYAKTLSELFELN</sequence>
<dbReference type="GO" id="GO:0050661">
    <property type="term" value="F:NADP binding"/>
    <property type="evidence" value="ECO:0007669"/>
    <property type="project" value="InterPro"/>
</dbReference>
<evidence type="ECO:0000256" key="9">
    <source>
        <dbReference type="HAMAP-Rule" id="MF_00087"/>
    </source>
</evidence>
<evidence type="ECO:0000259" key="15">
    <source>
        <dbReference type="Pfam" id="PF00745"/>
    </source>
</evidence>
<evidence type="ECO:0000256" key="3">
    <source>
        <dbReference type="ARBA" id="ARBA00012970"/>
    </source>
</evidence>
<dbReference type="InterPro" id="IPR036453">
    <property type="entry name" value="GluRdtase_dimer_dom_sf"/>
</dbReference>
<dbReference type="eggNOG" id="COG0373">
    <property type="taxonomic scope" value="Bacteria"/>
</dbReference>
<evidence type="ECO:0000256" key="4">
    <source>
        <dbReference type="ARBA" id="ARBA00022857"/>
    </source>
</evidence>
<feature type="binding site" evidence="9 12">
    <location>
        <begin position="187"/>
        <end position="192"/>
    </location>
    <ligand>
        <name>NADP(+)</name>
        <dbReference type="ChEBI" id="CHEBI:58349"/>
    </ligand>
</feature>
<dbReference type="SUPFAM" id="SSF51735">
    <property type="entry name" value="NAD(P)-binding Rossmann-fold domains"/>
    <property type="match status" value="1"/>
</dbReference>
<dbReference type="SUPFAM" id="SSF69742">
    <property type="entry name" value="Glutamyl tRNA-reductase catalytic, N-terminal domain"/>
    <property type="match status" value="1"/>
</dbReference>